<feature type="signal peptide" evidence="3">
    <location>
        <begin position="1"/>
        <end position="28"/>
    </location>
</feature>
<keyword evidence="2" id="KW-0472">Membrane</keyword>
<evidence type="ECO:0000256" key="1">
    <source>
        <dbReference type="SAM" id="MobiDB-lite"/>
    </source>
</evidence>
<feature type="chain" id="PRO_5044579370" evidence="3">
    <location>
        <begin position="29"/>
        <end position="590"/>
    </location>
</feature>
<feature type="region of interest" description="Disordered" evidence="1">
    <location>
        <begin position="28"/>
        <end position="61"/>
    </location>
</feature>
<proteinExistence type="predicted"/>
<feature type="transmembrane region" description="Helical" evidence="2">
    <location>
        <begin position="384"/>
        <end position="405"/>
    </location>
</feature>
<feature type="compositionally biased region" description="Polar residues" evidence="1">
    <location>
        <begin position="114"/>
        <end position="124"/>
    </location>
</feature>
<reference evidence="6" key="2">
    <citation type="submission" date="2025-04" db="UniProtKB">
        <authorList>
            <consortium name="RefSeq"/>
        </authorList>
    </citation>
    <scope>IDENTIFICATION</scope>
    <source>
        <tissue evidence="6">Whole body</tissue>
    </source>
</reference>
<reference evidence="4" key="1">
    <citation type="submission" date="2018-04" db="EMBL/GenBank/DDBJ databases">
        <title>Transcriptome assembly of Sipha flava.</title>
        <authorList>
            <person name="Scully E.D."/>
            <person name="Geib S.M."/>
            <person name="Palmer N.A."/>
            <person name="Koch K."/>
            <person name="Bradshaw J."/>
            <person name="Heng-Moss T."/>
            <person name="Sarath G."/>
        </authorList>
    </citation>
    <scope>NUCLEOTIDE SEQUENCE</scope>
</reference>
<evidence type="ECO:0000313" key="6">
    <source>
        <dbReference type="RefSeq" id="XP_025405978.1"/>
    </source>
</evidence>
<feature type="region of interest" description="Disordered" evidence="1">
    <location>
        <begin position="87"/>
        <end position="141"/>
    </location>
</feature>
<dbReference type="RefSeq" id="XP_025405978.1">
    <property type="nucleotide sequence ID" value="XM_025550193.1"/>
</dbReference>
<dbReference type="GeneID" id="112680169"/>
<keyword evidence="3" id="KW-0732">Signal</keyword>
<evidence type="ECO:0000256" key="3">
    <source>
        <dbReference type="SAM" id="SignalP"/>
    </source>
</evidence>
<gene>
    <name evidence="6" type="primary">LOC112680169</name>
    <name evidence="4" type="ORF">g.133544</name>
</gene>
<name>A0A2S2R522_9HEMI</name>
<keyword evidence="2" id="KW-0812">Transmembrane</keyword>
<feature type="transmembrane region" description="Helical" evidence="2">
    <location>
        <begin position="356"/>
        <end position="377"/>
    </location>
</feature>
<evidence type="ECO:0000313" key="5">
    <source>
        <dbReference type="Proteomes" id="UP000694846"/>
    </source>
</evidence>
<organism evidence="4">
    <name type="scientific">Sipha flava</name>
    <name type="common">yellow sugarcane aphid</name>
    <dbReference type="NCBI Taxonomy" id="143950"/>
    <lineage>
        <taxon>Eukaryota</taxon>
        <taxon>Metazoa</taxon>
        <taxon>Ecdysozoa</taxon>
        <taxon>Arthropoda</taxon>
        <taxon>Hexapoda</taxon>
        <taxon>Insecta</taxon>
        <taxon>Pterygota</taxon>
        <taxon>Neoptera</taxon>
        <taxon>Paraneoptera</taxon>
        <taxon>Hemiptera</taxon>
        <taxon>Sternorrhyncha</taxon>
        <taxon>Aphidomorpha</taxon>
        <taxon>Aphidoidea</taxon>
        <taxon>Aphididae</taxon>
        <taxon>Sipha</taxon>
    </lineage>
</organism>
<protein>
    <submittedName>
        <fullName evidence="6">Uncharacterized protein LOC112680169</fullName>
    </submittedName>
</protein>
<evidence type="ECO:0000256" key="2">
    <source>
        <dbReference type="SAM" id="Phobius"/>
    </source>
</evidence>
<feature type="compositionally biased region" description="Basic and acidic residues" evidence="1">
    <location>
        <begin position="88"/>
        <end position="107"/>
    </location>
</feature>
<keyword evidence="5" id="KW-1185">Reference proteome</keyword>
<evidence type="ECO:0000313" key="4">
    <source>
        <dbReference type="EMBL" id="MBY84830.1"/>
    </source>
</evidence>
<dbReference type="AlphaFoldDB" id="A0A2S2R522"/>
<dbReference type="EMBL" id="GGMS01015627">
    <property type="protein sequence ID" value="MBY84830.1"/>
    <property type="molecule type" value="Transcribed_RNA"/>
</dbReference>
<dbReference type="Proteomes" id="UP000694846">
    <property type="component" value="Unplaced"/>
</dbReference>
<accession>A0A2S2R522</accession>
<keyword evidence="2" id="KW-1133">Transmembrane helix</keyword>
<dbReference type="OrthoDB" id="8195855at2759"/>
<sequence length="590" mass="64561">MSVVKILAIVVVTSVVAILCIRSGQAMAKASVPSSPPPPQPSPIGRQEAHDRGEPVDPANSDHASAVVLKATTPSPDNASVSFAVIHDPLENRTDHRAPETKNRTGSDDDTMVLTANGSLNATDTVDDGHPSGSRSRSLPIVVRGKLIRPTPYPANQQTIDDDDDDDDRNNRANIIVDTGVYHVDNGPYPRQIDYNHYTTTDTDTSVAQEDGSTSYHNSYDVTYTVAENPNDGSGWNPVNQPISIHGTGSPHPNGNAVVYPMGRPPYGSSVPYPYPVGTGYNKQAPIAHMHYGPPPLVGYNGGHYQHNGQVEQHNVHSPLQQIQMFTDKIDWHKIGILALFKIGLVKLKVFSFLKLLFLLLFKLKLFLIAMFFKFLLIAKLTKLFKLIIIPLIILALLPLIAGFFSAPMLVGGLLSIPGRILEYLTEPVYAPVEATAATAYSAPGGSAVLPTVASAKIGGSPAPSKPGGGELNALNRRRLDTLELFNPAMTVLRKLMDSQKCVERIACRMAVAEKIEILPVWINRVLHQVSKFVPSKKLQSYFKAFHEVNNEIYTQMETPDNWAKWCTERYNCNITHASSKAMNLTDIKQ</sequence>